<feature type="signal peptide" evidence="1">
    <location>
        <begin position="1"/>
        <end position="21"/>
    </location>
</feature>
<accession>F0NZY8</accession>
<organism evidence="2 3">
    <name type="scientific">Weeksella virosa (strain ATCC 43766 / DSM 16922 / JCM 21250 / CCUG 30538 / CDC 9751 / IAM 14551 / NBRC 16016 / NCTC 11634 / CL345/78)</name>
    <dbReference type="NCBI Taxonomy" id="865938"/>
    <lineage>
        <taxon>Bacteria</taxon>
        <taxon>Pseudomonadati</taxon>
        <taxon>Bacteroidota</taxon>
        <taxon>Flavobacteriia</taxon>
        <taxon>Flavobacteriales</taxon>
        <taxon>Weeksellaceae</taxon>
        <taxon>Weeksella</taxon>
    </lineage>
</organism>
<evidence type="ECO:0008006" key="4">
    <source>
        <dbReference type="Google" id="ProtNLM"/>
    </source>
</evidence>
<evidence type="ECO:0000256" key="1">
    <source>
        <dbReference type="SAM" id="SignalP"/>
    </source>
</evidence>
<gene>
    <name evidence="2" type="ordered locus">Weevi_1720</name>
</gene>
<dbReference type="KEGG" id="wvi:Weevi_1720"/>
<keyword evidence="1" id="KW-0732">Signal</keyword>
<evidence type="ECO:0000313" key="3">
    <source>
        <dbReference type="Proteomes" id="UP000008641"/>
    </source>
</evidence>
<proteinExistence type="predicted"/>
<reference evidence="2 3" key="1">
    <citation type="journal article" date="2011" name="Stand. Genomic Sci.">
        <title>Complete genome sequence of Weeksella virosa type strain (9751).</title>
        <authorList>
            <person name="Lang E."/>
            <person name="Teshima H."/>
            <person name="Lucas S."/>
            <person name="Lapidus A."/>
            <person name="Hammon N."/>
            <person name="Deshpande S."/>
            <person name="Nolan M."/>
            <person name="Cheng J.F."/>
            <person name="Pitluck S."/>
            <person name="Liolios K."/>
            <person name="Pagani I."/>
            <person name="Mikhailova N."/>
            <person name="Ivanova N."/>
            <person name="Mavromatis K."/>
            <person name="Pati A."/>
            <person name="Tapia R."/>
            <person name="Han C."/>
            <person name="Goodwin L."/>
            <person name="Chen A."/>
            <person name="Palaniappan K."/>
            <person name="Land M."/>
            <person name="Hauser L."/>
            <person name="Chang Y.J."/>
            <person name="Jeffries C.D."/>
            <person name="Brambilla E.M."/>
            <person name="Kopitz M."/>
            <person name="Rohde M."/>
            <person name="Goker M."/>
            <person name="Tindall B.J."/>
            <person name="Detter J.C."/>
            <person name="Woyke T."/>
            <person name="Bristow J."/>
            <person name="Eisen J.A."/>
            <person name="Markowitz V."/>
            <person name="Hugenholtz P."/>
            <person name="Klenk H.P."/>
            <person name="Kyrpides N.C."/>
        </authorList>
    </citation>
    <scope>NUCLEOTIDE SEQUENCE [LARGE SCALE GENOMIC DNA]</scope>
    <source>
        <strain evidence="3">ATCC 43766 / DSM 16922 / JCM 21250 / NBRC 16016 / NCTC 11634 / CL345/78</strain>
    </source>
</reference>
<dbReference type="Proteomes" id="UP000008641">
    <property type="component" value="Chromosome"/>
</dbReference>
<dbReference type="EMBL" id="CP002455">
    <property type="protein sequence ID" value="ADX68412.1"/>
    <property type="molecule type" value="Genomic_DNA"/>
</dbReference>
<dbReference type="HOGENOM" id="CLU_133122_0_0_10"/>
<name>F0NZY8_WEEVC</name>
<dbReference type="PROSITE" id="PS51257">
    <property type="entry name" value="PROKAR_LIPOPROTEIN"/>
    <property type="match status" value="1"/>
</dbReference>
<dbReference type="RefSeq" id="WP_013598801.1">
    <property type="nucleotide sequence ID" value="NC_015144.1"/>
</dbReference>
<dbReference type="eggNOG" id="ENOG5031D3D">
    <property type="taxonomic scope" value="Bacteria"/>
</dbReference>
<evidence type="ECO:0000313" key="2">
    <source>
        <dbReference type="EMBL" id="ADX68412.1"/>
    </source>
</evidence>
<reference evidence="3" key="2">
    <citation type="journal article" date="2011" name="Stand. Genomic Sci.">
        <title>Complete genome sequence of Weeksella virosa type strain (9751T).</title>
        <authorList>
            <person name="Lang E."/>
            <person name="Teshima H."/>
            <person name="Lucas S."/>
            <person name="Lapidus A."/>
            <person name="Hammon N."/>
            <person name="Deshpande S."/>
            <person name="Nolan M."/>
            <person name="Cheng J."/>
            <person name="Pitluck S."/>
            <person name="Liolios K."/>
            <person name="Pagani I."/>
            <person name="Mikhailova N."/>
            <person name="Ivanova N."/>
            <person name="Mavromatis K."/>
            <person name="Pati A."/>
            <person name="Tapia R."/>
            <person name="Han C."/>
            <person name="Goodwin L."/>
            <person name="Chen A."/>
            <person name="Palaniappan K."/>
            <person name="Land M."/>
            <person name="Hauser L."/>
            <person name="Chang Y."/>
            <person name="Jeffries C."/>
            <person name="Brambilla E."/>
            <person name="Kopitz M."/>
            <person name="Rohde M."/>
            <person name="Goker M."/>
            <person name="Tindall B."/>
            <person name="Detter J."/>
            <person name="Woyke T."/>
            <person name="Bristow J."/>
            <person name="Eisen J."/>
            <person name="Markowitz V."/>
            <person name="Hugenholtz P."/>
            <person name="Klenk H."/>
            <person name="Kyrpides N."/>
        </authorList>
    </citation>
    <scope>NUCLEOTIDE SEQUENCE [LARGE SCALE GENOMIC DNA]</scope>
    <source>
        <strain evidence="3">ATCC 43766 / DSM 16922 / JCM 21250 / NBRC 16016 / NCTC 11634 / CL345/78</strain>
    </source>
</reference>
<dbReference type="AlphaFoldDB" id="F0NZY8"/>
<feature type="chain" id="PRO_5003256365" description="DUF4920 domain-containing protein" evidence="1">
    <location>
        <begin position="22"/>
        <end position="169"/>
    </location>
</feature>
<keyword evidence="3" id="KW-1185">Reference proteome</keyword>
<dbReference type="Pfam" id="PF16267">
    <property type="entry name" value="DUF4920"/>
    <property type="match status" value="1"/>
</dbReference>
<dbReference type="STRING" id="865938.Weevi_1720"/>
<dbReference type="InterPro" id="IPR032577">
    <property type="entry name" value="DUF4920"/>
</dbReference>
<sequence>MKKWILYFSVFAFTVACTSQMQSTKNATITEFAKTHESFGEAFDVKNPLTQKEMLQHYKKLSVGDTLHNVQFTTTIQEVCAKKGCWMKLSLSDAKNEVNVRFKDYGFFVPMDASGKEVVVHGIAYVAEVSVDKLRHYAEDAGKSADEIAAITEPAMQYQFLADGVWISK</sequence>
<dbReference type="OrthoDB" id="129527at2"/>
<protein>
    <recommendedName>
        <fullName evidence="4">DUF4920 domain-containing protein</fullName>
    </recommendedName>
</protein>